<keyword evidence="6" id="KW-1185">Reference proteome</keyword>
<sequence>MTAGVTATDEVLAGYAGLGADWIARSDGLSCDEIYAPVTDLLPDEPSRVLDLGAATGRDVAWLAARGHKVVAVEPVSELREAGQRLHPLEAVEWRDDRLPRLERIGASEMFDCVLANGVLHHLEPDAQEASIRRLAGMLRPGGLLIASLRHGVGPKGRQAWPMDVAALVTVAQTSGMELIRRVDKGSVQPENQNAGITWTWLVLRRGELPGMTDG</sequence>
<reference evidence="5" key="1">
    <citation type="submission" date="2022-10" db="EMBL/GenBank/DDBJ databases">
        <title>Hoeflea sp. J2-29, isolated from marine algae.</title>
        <authorList>
            <person name="Kristyanto S."/>
            <person name="Kim J.M."/>
            <person name="Jeon C.O."/>
        </authorList>
    </citation>
    <scope>NUCLEOTIDE SEQUENCE</scope>
    <source>
        <strain evidence="5">J2-29</strain>
    </source>
</reference>
<dbReference type="Proteomes" id="UP001081283">
    <property type="component" value="Unassembled WGS sequence"/>
</dbReference>
<feature type="domain" description="Methyltransferase" evidence="4">
    <location>
        <begin position="49"/>
        <end position="143"/>
    </location>
</feature>
<dbReference type="InterPro" id="IPR041698">
    <property type="entry name" value="Methyltransf_25"/>
</dbReference>
<keyword evidence="3" id="KW-0949">S-adenosyl-L-methionine</keyword>
<evidence type="ECO:0000256" key="1">
    <source>
        <dbReference type="ARBA" id="ARBA00022603"/>
    </source>
</evidence>
<name>A0ABT3YEV5_9HYPH</name>
<gene>
    <name evidence="5" type="ORF">OEG82_10415</name>
</gene>
<keyword evidence="2" id="KW-0808">Transferase</keyword>
<dbReference type="PANTHER" id="PTHR43464:SF19">
    <property type="entry name" value="UBIQUINONE BIOSYNTHESIS O-METHYLTRANSFERASE, MITOCHONDRIAL"/>
    <property type="match status" value="1"/>
</dbReference>
<proteinExistence type="predicted"/>
<dbReference type="RefSeq" id="WP_267612387.1">
    <property type="nucleotide sequence ID" value="NZ_JAOVZQ010000001.1"/>
</dbReference>
<evidence type="ECO:0000259" key="4">
    <source>
        <dbReference type="Pfam" id="PF13649"/>
    </source>
</evidence>
<evidence type="ECO:0000256" key="3">
    <source>
        <dbReference type="ARBA" id="ARBA00022691"/>
    </source>
</evidence>
<dbReference type="SUPFAM" id="SSF53335">
    <property type="entry name" value="S-adenosyl-L-methionine-dependent methyltransferases"/>
    <property type="match status" value="1"/>
</dbReference>
<dbReference type="EMBL" id="JAOVZQ010000001">
    <property type="protein sequence ID" value="MCY0094435.1"/>
    <property type="molecule type" value="Genomic_DNA"/>
</dbReference>
<dbReference type="GO" id="GO:0032259">
    <property type="term" value="P:methylation"/>
    <property type="evidence" value="ECO:0007669"/>
    <property type="project" value="UniProtKB-KW"/>
</dbReference>
<dbReference type="PANTHER" id="PTHR43464">
    <property type="entry name" value="METHYLTRANSFERASE"/>
    <property type="match status" value="1"/>
</dbReference>
<evidence type="ECO:0000313" key="5">
    <source>
        <dbReference type="EMBL" id="MCY0094435.1"/>
    </source>
</evidence>
<dbReference type="Gene3D" id="3.40.50.150">
    <property type="entry name" value="Vaccinia Virus protein VP39"/>
    <property type="match status" value="1"/>
</dbReference>
<dbReference type="Pfam" id="PF13649">
    <property type="entry name" value="Methyltransf_25"/>
    <property type="match status" value="1"/>
</dbReference>
<dbReference type="CDD" id="cd02440">
    <property type="entry name" value="AdoMet_MTases"/>
    <property type="match status" value="1"/>
</dbReference>
<protein>
    <submittedName>
        <fullName evidence="5">Class I SAM-dependent methyltransferase</fullName>
    </submittedName>
</protein>
<organism evidence="5 6">
    <name type="scientific">Hoeflea ulvae</name>
    <dbReference type="NCBI Taxonomy" id="2983764"/>
    <lineage>
        <taxon>Bacteria</taxon>
        <taxon>Pseudomonadati</taxon>
        <taxon>Pseudomonadota</taxon>
        <taxon>Alphaproteobacteria</taxon>
        <taxon>Hyphomicrobiales</taxon>
        <taxon>Rhizobiaceae</taxon>
        <taxon>Hoeflea</taxon>
    </lineage>
</organism>
<dbReference type="InterPro" id="IPR029063">
    <property type="entry name" value="SAM-dependent_MTases_sf"/>
</dbReference>
<keyword evidence="1 5" id="KW-0489">Methyltransferase</keyword>
<comment type="caution">
    <text evidence="5">The sequence shown here is derived from an EMBL/GenBank/DDBJ whole genome shotgun (WGS) entry which is preliminary data.</text>
</comment>
<evidence type="ECO:0000313" key="6">
    <source>
        <dbReference type="Proteomes" id="UP001081283"/>
    </source>
</evidence>
<dbReference type="GO" id="GO:0008168">
    <property type="term" value="F:methyltransferase activity"/>
    <property type="evidence" value="ECO:0007669"/>
    <property type="project" value="UniProtKB-KW"/>
</dbReference>
<accession>A0ABT3YEV5</accession>
<evidence type="ECO:0000256" key="2">
    <source>
        <dbReference type="ARBA" id="ARBA00022679"/>
    </source>
</evidence>